<reference evidence="2" key="1">
    <citation type="submission" date="2022-11" db="UniProtKB">
        <authorList>
            <consortium name="WormBaseParasite"/>
        </authorList>
    </citation>
    <scope>IDENTIFICATION</scope>
</reference>
<organism evidence="1 2">
    <name type="scientific">Panagrolaimus sp. PS1159</name>
    <dbReference type="NCBI Taxonomy" id="55785"/>
    <lineage>
        <taxon>Eukaryota</taxon>
        <taxon>Metazoa</taxon>
        <taxon>Ecdysozoa</taxon>
        <taxon>Nematoda</taxon>
        <taxon>Chromadorea</taxon>
        <taxon>Rhabditida</taxon>
        <taxon>Tylenchina</taxon>
        <taxon>Panagrolaimomorpha</taxon>
        <taxon>Panagrolaimoidea</taxon>
        <taxon>Panagrolaimidae</taxon>
        <taxon>Panagrolaimus</taxon>
    </lineage>
</organism>
<evidence type="ECO:0000313" key="2">
    <source>
        <dbReference type="WBParaSite" id="PS1159_v2.g1692.t1"/>
    </source>
</evidence>
<dbReference type="Proteomes" id="UP000887580">
    <property type="component" value="Unplaced"/>
</dbReference>
<accession>A0AC35FFG6</accession>
<evidence type="ECO:0000313" key="1">
    <source>
        <dbReference type="Proteomes" id="UP000887580"/>
    </source>
</evidence>
<proteinExistence type="predicted"/>
<sequence length="102" mass="11169">MNLKNDAVENARAYIKCGRENEKLTKSKLIAEAEQMGVSFKRPPTLYKSLSIQPPAATFGSVKAETSFSTSYVSYTHSLPTPRRPSQSVQILDNADVSDDGS</sequence>
<name>A0AC35FFG6_9BILA</name>
<dbReference type="WBParaSite" id="PS1159_v2.g1692.t1">
    <property type="protein sequence ID" value="PS1159_v2.g1692.t1"/>
    <property type="gene ID" value="PS1159_v2.g1692"/>
</dbReference>
<protein>
    <submittedName>
        <fullName evidence="2">Uncharacterized protein</fullName>
    </submittedName>
</protein>